<feature type="repeat" description="WD" evidence="3">
    <location>
        <begin position="2024"/>
        <end position="2065"/>
    </location>
</feature>
<dbReference type="InterPro" id="IPR056829">
    <property type="entry name" value="Beta-prop_TEP1_2nd"/>
</dbReference>
<feature type="region of interest" description="Disordered" evidence="4">
    <location>
        <begin position="380"/>
        <end position="464"/>
    </location>
</feature>
<feature type="repeat" description="WD" evidence="3">
    <location>
        <begin position="1939"/>
        <end position="1971"/>
    </location>
</feature>
<organism evidence="6 7">
    <name type="scientific">Pomacea canaliculata</name>
    <name type="common">Golden apple snail</name>
    <dbReference type="NCBI Taxonomy" id="400727"/>
    <lineage>
        <taxon>Eukaryota</taxon>
        <taxon>Metazoa</taxon>
        <taxon>Spiralia</taxon>
        <taxon>Lophotrochozoa</taxon>
        <taxon>Mollusca</taxon>
        <taxon>Gastropoda</taxon>
        <taxon>Caenogastropoda</taxon>
        <taxon>Architaenioglossa</taxon>
        <taxon>Ampullarioidea</taxon>
        <taxon>Ampullariidae</taxon>
        <taxon>Pomacea</taxon>
    </lineage>
</organism>
<feature type="compositionally biased region" description="Basic and acidic residues" evidence="4">
    <location>
        <begin position="415"/>
        <end position="425"/>
    </location>
</feature>
<feature type="repeat" description="WD" evidence="3">
    <location>
        <begin position="1731"/>
        <end position="1772"/>
    </location>
</feature>
<feature type="repeat" description="WD" evidence="3">
    <location>
        <begin position="2203"/>
        <end position="2233"/>
    </location>
</feature>
<dbReference type="SUPFAM" id="SSF140864">
    <property type="entry name" value="TROVE domain-like"/>
    <property type="match status" value="1"/>
</dbReference>
<dbReference type="Gene3D" id="1.25.40.370">
    <property type="match status" value="1"/>
</dbReference>
<dbReference type="InterPro" id="IPR020472">
    <property type="entry name" value="WD40_PAC1"/>
</dbReference>
<reference evidence="6 7" key="1">
    <citation type="submission" date="2018-04" db="EMBL/GenBank/DDBJ databases">
        <title>The genome of golden apple snail Pomacea canaliculata provides insight into stress tolerance and invasive adaptation.</title>
        <authorList>
            <person name="Liu C."/>
            <person name="Liu B."/>
            <person name="Ren Y."/>
            <person name="Zhang Y."/>
            <person name="Wang H."/>
            <person name="Li S."/>
            <person name="Jiang F."/>
            <person name="Yin L."/>
            <person name="Zhang G."/>
            <person name="Qian W."/>
            <person name="Fan W."/>
        </authorList>
    </citation>
    <scope>NUCLEOTIDE SEQUENCE [LARGE SCALE GENOMIC DNA]</scope>
    <source>
        <strain evidence="6">SZHN2017</strain>
        <tissue evidence="6">Muscle</tissue>
    </source>
</reference>
<dbReference type="STRING" id="400727.A0A2T7P9I6"/>
<dbReference type="Pfam" id="PF00400">
    <property type="entry name" value="WD40"/>
    <property type="match status" value="8"/>
</dbReference>
<dbReference type="Gene3D" id="2.130.10.10">
    <property type="entry name" value="YVTN repeat-like/Quinoprotein amine dehydrogenase"/>
    <property type="match status" value="5"/>
</dbReference>
<dbReference type="EMBL" id="PZQS01000005">
    <property type="protein sequence ID" value="PVD30085.1"/>
    <property type="molecule type" value="Genomic_DNA"/>
</dbReference>
<dbReference type="InterPro" id="IPR008858">
    <property type="entry name" value="TROVE_dom"/>
</dbReference>
<feature type="repeat" description="WD" evidence="3">
    <location>
        <begin position="1862"/>
        <end position="1888"/>
    </location>
</feature>
<dbReference type="Pfam" id="PF05731">
    <property type="entry name" value="TROVE"/>
    <property type="match status" value="1"/>
</dbReference>
<feature type="repeat" description="WD" evidence="3">
    <location>
        <begin position="1897"/>
        <end position="1929"/>
    </location>
</feature>
<evidence type="ECO:0000256" key="2">
    <source>
        <dbReference type="ARBA" id="ARBA00022737"/>
    </source>
</evidence>
<keyword evidence="2" id="KW-0677">Repeat</keyword>
<protein>
    <recommendedName>
        <fullName evidence="5">TROVE domain-containing protein</fullName>
    </recommendedName>
</protein>
<name>A0A2T7P9I6_POMCA</name>
<evidence type="ECO:0000259" key="5">
    <source>
        <dbReference type="PROSITE" id="PS50988"/>
    </source>
</evidence>
<dbReference type="InterPro" id="IPR025139">
    <property type="entry name" value="DUF4062"/>
</dbReference>
<feature type="region of interest" description="Disordered" evidence="4">
    <location>
        <begin position="2269"/>
        <end position="2294"/>
    </location>
</feature>
<dbReference type="InterPro" id="IPR036465">
    <property type="entry name" value="vWFA_dom_sf"/>
</dbReference>
<dbReference type="GO" id="GO:0070034">
    <property type="term" value="F:telomerase RNA binding"/>
    <property type="evidence" value="ECO:0007669"/>
    <property type="project" value="TreeGrafter"/>
</dbReference>
<feature type="repeat" description="WD" evidence="3">
    <location>
        <begin position="1773"/>
        <end position="1813"/>
    </location>
</feature>
<dbReference type="Pfam" id="PF25047">
    <property type="entry name" value="Beta-prop_TEP1_2nd"/>
    <property type="match status" value="1"/>
</dbReference>
<dbReference type="InterPro" id="IPR041452">
    <property type="entry name" value="APAF1_C"/>
</dbReference>
<dbReference type="InterPro" id="IPR027417">
    <property type="entry name" value="P-loop_NTPase"/>
</dbReference>
<dbReference type="InterPro" id="IPR052652">
    <property type="entry name" value="Telomerase_Complex_Comp"/>
</dbReference>
<dbReference type="InterPro" id="IPR001680">
    <property type="entry name" value="WD40_rpt"/>
</dbReference>
<feature type="repeat" description="WD" evidence="3">
    <location>
        <begin position="1814"/>
        <end position="1855"/>
    </location>
</feature>
<sequence>MSKEKDLLGTHNSLLTKWSEGGGSLNLKSNLLTSGFSSKITDGEVSRKLIMNPFLTARNVKNTKDEQSNLSFLSAKQVTSGPSLLVSSSTLSALSSTKHEINLKLKSPYLSLHSPMQLTSHISPGQLGVSSSHGPTMKYAGSSAAKREKQNSAVKSPKKEDSARCKLGISKKKKIKVQREIDDDETAALMKYTTQLPEYGLFSDTVDDVEMKIPAFIYPTQDSELVTSMSQPIVNLNGLKNGLINAVSASLLCSPNFHNLRDQARQQLLIMSESIIWYDPEFVLKVALYSRRELNIRTTSNFLLALASNYLECRPYLRKYYSSTIMLPSDWIEVAEMYQVFGDKKLNFGALPAALRKVMTVKFLDFDKYQLAKYNKEKSRLKKNKKSESKEKSASQDAGQDKGRGGKLIKAGTKRSGDKIKSHSDDDTDNDDDGDDGSDGENPAFKRVRGVKYDEESETKEEQERKTFTLKQLIRKLHIVEPPEHVMCLVGKKYPKTPEEFYCSRLPGVWEEERAGKRMKLPIPETWETQVSLKGNKAKTWEDLLDHKKLPFMAMLRNLRNLIKAGISDKHHNMVIRRLTNEKQVINSKQFPFRFFSAYEVLNTMEKEFDKTQKAIIDEAVAATRESGASKFQGHMKRGRGSRGTRGKGRGRGGAAPQWWQKKLQKKASSGTKETMYDKALLQRYRKALDTAVKIATVYNVQPIKGRTVIICSMDPRTQTPCSAARGLGKPRTVREVSLLLALMCKYSCEESELVLHDGESCCSVQLQKGTILDNLQHLLNTSISQMSSAEPLQTWDDRKKKEMVHNFPYWVLFEKLRDKIQVDNIVVLGFDLNPSAVVGTMIGDFLRPYRRLVNPNLLYVSICTSGSGCKFDTDITPEHENDIYISGFSDAILRFVAERGSGGQLIHVENIDKIFGLKESTPLFLESVKKEVPVGSPEKPLPVSSLTPRWRTARVFISSTFLDMHGERDLLTRFVFPELRARGSHHFINIFEVDLRWGITEEDARNNRTVELCLQELKKCQLFVGLLGNRYGWVPAPSQLPDTPEYDCVREYEAGASVTELEIHFGALADVEKTKERAFFFIRDSSFEKNVPSAFLQSFASEDEESMIRLNNLKNRVRCSGHEVFDNYPCQWGGVVDKKPIVAGLEEFGQRALNNLWLAVQHLYPDEDAMLDEDTHIARLHRAFVDSRSGQFVGRTALVQQCVNRIAKTSSCLIGLVGKSGSGKSSVMASIIHQYVESKHCSSGSTVLVHIVGAAPGSTNLGATICRLSQEIIKNFGLSLTVPEDFKNQVVVFGSILQEAGRLCGPSSRLVLFLDGLYLMEDVHKPCNLEWLPHPLPPNVVVVVSAVESDQCHQAVERLKGDVVSVGPLDMFDKAEIIRKTLATHRKALNEAPFNNQLKVLTMKKEAHNPLFLKLACEELRVFGLFDDMASRLKSMPHTTPQLLQEVLVRMEGDHGVDIVSITLCLLLCSRDGLFPEELQDLLAWHVSLAKNFDKFHPYDMIGQTFPAAAALPCATFAFLQRSIQSFLNPLNSYSGNVQLMLAHHDIGVAIRQRYLRASTNDKERQLHRLLAGYYMLQADPSGDRSWQSRNTRAFSKLPYHLCHGSCYEELEDVLCSLQFIHTKCKLGLAAQLMEDFAAKGSNSKSQEKEKQKFLSSTRVQDYQAFVSTNLHILNRHPVLTWQQAENALEDSQVCKEVKVLQAAGTIKEECTSVKWKNKPASASPCYLHLANLSKPVTSVAVSPDSAYFATGGWDCLVHLYDMVTGKEIRFYHGHSDFITDVCFVSNAILCSASQDLTLSLWDVQNGHRVALLKGHTRCVSACVADCTGNLVASASWDCTVRVWNVKSGEEICSFSLECPVNDVDFHPDSQLIVTANWDTTIKIYDIFHKTRKAVLRGHISSVRSVAYSHDGSHVASASLDGEVKIWSAIKGVQVGSVHGHGAPINKLTFSPTGQYLITASDDHKVKVWSGDLGIPLGILGSTKNGPATSVSLSPDGTAVAVGYHSSYVRVFDVTTGLCLWEAKPHSKAVRAVTFSHDSAHVVTGSDDTTVQVLDATSGNKICSIESHTKPVLSVTVHRKFLATASEDCTCCLFSFKPVKSTGPVKPLAVLQGHTAPVTSCTFGPGATKLATASRDMSVKIWDLMVCQMDSSPAPECTLTRCHADWINACSWSNVSDFMVTASSDFNLKVWDLKTQQEKFKLTGHTSSVNAMAYKFGCIVSGSSDGQVKVWSHRGTEITTLYGHTQRVNACDIFVKCSGFDDKEKEREEEKSWVQMMQEEETGGSTADASSTKKKGQNITDVILVSCSDDGTVRLWKPLEAYSVACLSGHSKKVVAVAADKQGHLVSASLDLSVRLWAPQLATKSSVSQSHETEVTCISPSLNRCTVLTTDRSGGVCIWQHTAAAGFFCVHSFKVGSRLKKDKCEISAPVTSLIWDPALMSVPYAFVFGTSWENRLFCWLPEMQQPSSLLFFYDSDTSNEKSDMKMKSFSCWPLSLSSYGNHLIATSTDGQVTTWSVAVQNKIQDVTLLSRFTIPGDTSSSPNWVHAAAWAGTSNSVCVGDSNGCLTYLDSSGSSQQLKAGK</sequence>
<dbReference type="CDD" id="cd00200">
    <property type="entry name" value="WD40"/>
    <property type="match status" value="3"/>
</dbReference>
<dbReference type="InterPro" id="IPR037214">
    <property type="entry name" value="TROVE_dom_sf"/>
</dbReference>
<feature type="repeat" description="WD" evidence="3">
    <location>
        <begin position="2161"/>
        <end position="2202"/>
    </location>
</feature>
<dbReference type="InterPro" id="IPR019775">
    <property type="entry name" value="WD40_repeat_CS"/>
</dbReference>
<gene>
    <name evidence="6" type="ORF">C0Q70_09346</name>
</gene>
<evidence type="ECO:0000313" key="7">
    <source>
        <dbReference type="Proteomes" id="UP000245119"/>
    </source>
</evidence>
<feature type="domain" description="TROVE" evidence="5">
    <location>
        <begin position="226"/>
        <end position="706"/>
    </location>
</feature>
<dbReference type="PRINTS" id="PR00320">
    <property type="entry name" value="GPROTEINBRPT"/>
</dbReference>
<dbReference type="Gene3D" id="3.40.50.410">
    <property type="entry name" value="von Willebrand factor, type A domain"/>
    <property type="match status" value="1"/>
</dbReference>
<proteinExistence type="predicted"/>
<dbReference type="PROSITE" id="PS50082">
    <property type="entry name" value="WD_REPEATS_2"/>
    <property type="match status" value="11"/>
</dbReference>
<evidence type="ECO:0000256" key="4">
    <source>
        <dbReference type="SAM" id="MobiDB-lite"/>
    </source>
</evidence>
<feature type="compositionally biased region" description="Acidic residues" evidence="4">
    <location>
        <begin position="426"/>
        <end position="439"/>
    </location>
</feature>
<accession>A0A2T7P9I6</accession>
<dbReference type="GO" id="GO:0003720">
    <property type="term" value="F:telomerase activity"/>
    <property type="evidence" value="ECO:0007669"/>
    <property type="project" value="TreeGrafter"/>
</dbReference>
<feature type="compositionally biased region" description="Basic and acidic residues" evidence="4">
    <location>
        <begin position="386"/>
        <end position="404"/>
    </location>
</feature>
<evidence type="ECO:0000313" key="6">
    <source>
        <dbReference type="EMBL" id="PVD30085.1"/>
    </source>
</evidence>
<evidence type="ECO:0000256" key="1">
    <source>
        <dbReference type="ARBA" id="ARBA00022574"/>
    </source>
</evidence>
<dbReference type="InterPro" id="IPR049052">
    <property type="entry name" value="nSTAND1"/>
</dbReference>
<dbReference type="Pfam" id="PF17908">
    <property type="entry name" value="APAF1_C"/>
    <property type="match status" value="1"/>
</dbReference>
<feature type="compositionally biased region" description="Basic residues" evidence="4">
    <location>
        <begin position="634"/>
        <end position="651"/>
    </location>
</feature>
<feature type="region of interest" description="Disordered" evidence="4">
    <location>
        <begin position="126"/>
        <end position="162"/>
    </location>
</feature>
<dbReference type="Pfam" id="PF20703">
    <property type="entry name" value="nSTAND1"/>
    <property type="match status" value="1"/>
</dbReference>
<dbReference type="SMART" id="SM00320">
    <property type="entry name" value="WD40"/>
    <property type="match status" value="17"/>
</dbReference>
<dbReference type="PANTHER" id="PTHR44791:SF1">
    <property type="entry name" value="TELOMERASE PROTEIN COMPONENT 1"/>
    <property type="match status" value="1"/>
</dbReference>
<dbReference type="GO" id="GO:0005697">
    <property type="term" value="C:telomerase holoenzyme complex"/>
    <property type="evidence" value="ECO:0007669"/>
    <property type="project" value="TreeGrafter"/>
</dbReference>
<dbReference type="InterPro" id="IPR015943">
    <property type="entry name" value="WD40/YVTN_repeat-like_dom_sf"/>
</dbReference>
<dbReference type="Pfam" id="PF19334">
    <property type="entry name" value="DUF5920"/>
    <property type="match status" value="1"/>
</dbReference>
<dbReference type="SUPFAM" id="SSF52540">
    <property type="entry name" value="P-loop containing nucleoside triphosphate hydrolases"/>
    <property type="match status" value="1"/>
</dbReference>
<dbReference type="Gene3D" id="3.40.50.300">
    <property type="entry name" value="P-loop containing nucleotide triphosphate hydrolases"/>
    <property type="match status" value="1"/>
</dbReference>
<feature type="repeat" description="WD" evidence="3">
    <location>
        <begin position="2328"/>
        <end position="2358"/>
    </location>
</feature>
<dbReference type="PROSITE" id="PS50988">
    <property type="entry name" value="TROVE"/>
    <property type="match status" value="1"/>
</dbReference>
<dbReference type="InterPro" id="IPR045804">
    <property type="entry name" value="DUF5920"/>
</dbReference>
<dbReference type="OrthoDB" id="427368at2759"/>
<feature type="region of interest" description="Disordered" evidence="4">
    <location>
        <begin position="627"/>
        <end position="664"/>
    </location>
</feature>
<dbReference type="PROSITE" id="PS00678">
    <property type="entry name" value="WD_REPEATS_1"/>
    <property type="match status" value="4"/>
</dbReference>
<comment type="caution">
    <text evidence="6">The sequence shown here is derived from an EMBL/GenBank/DDBJ whole genome shotgun (WGS) entry which is preliminary data.</text>
</comment>
<dbReference type="GO" id="GO:0000722">
    <property type="term" value="P:telomere maintenance via recombination"/>
    <property type="evidence" value="ECO:0007669"/>
    <property type="project" value="TreeGrafter"/>
</dbReference>
<dbReference type="PANTHER" id="PTHR44791">
    <property type="entry name" value="TELOMERASE PROTEIN COMPONENT 1 TEP1"/>
    <property type="match status" value="1"/>
</dbReference>
<dbReference type="Proteomes" id="UP000245119">
    <property type="component" value="Linkage Group LG5"/>
</dbReference>
<evidence type="ECO:0000256" key="3">
    <source>
        <dbReference type="PROSITE-ProRule" id="PRU00221"/>
    </source>
</evidence>
<keyword evidence="1 3" id="KW-0853">WD repeat</keyword>
<dbReference type="Pfam" id="PF13271">
    <property type="entry name" value="DUF4062"/>
    <property type="match status" value="1"/>
</dbReference>
<dbReference type="InterPro" id="IPR036322">
    <property type="entry name" value="WD40_repeat_dom_sf"/>
</dbReference>
<keyword evidence="7" id="KW-1185">Reference proteome</keyword>
<dbReference type="SUPFAM" id="SSF50978">
    <property type="entry name" value="WD40 repeat-like"/>
    <property type="match status" value="3"/>
</dbReference>
<feature type="repeat" description="WD" evidence="3">
    <location>
        <begin position="2112"/>
        <end position="2145"/>
    </location>
</feature>
<dbReference type="PROSITE" id="PS50294">
    <property type="entry name" value="WD_REPEATS_REGION"/>
    <property type="match status" value="8"/>
</dbReference>